<organism evidence="6 7">
    <name type="scientific">Roseateles albus</name>
    <dbReference type="NCBI Taxonomy" id="2987525"/>
    <lineage>
        <taxon>Bacteria</taxon>
        <taxon>Pseudomonadati</taxon>
        <taxon>Pseudomonadota</taxon>
        <taxon>Betaproteobacteria</taxon>
        <taxon>Burkholderiales</taxon>
        <taxon>Sphaerotilaceae</taxon>
        <taxon>Roseateles</taxon>
    </lineage>
</organism>
<keyword evidence="3" id="KW-0238">DNA-binding</keyword>
<dbReference type="InterPro" id="IPR036388">
    <property type="entry name" value="WH-like_DNA-bd_sf"/>
</dbReference>
<evidence type="ECO:0000313" key="7">
    <source>
        <dbReference type="Proteomes" id="UP001221189"/>
    </source>
</evidence>
<dbReference type="InterPro" id="IPR036390">
    <property type="entry name" value="WH_DNA-bd_sf"/>
</dbReference>
<dbReference type="Gene3D" id="1.10.10.10">
    <property type="entry name" value="Winged helix-like DNA-binding domain superfamily/Winged helix DNA-binding domain"/>
    <property type="match status" value="1"/>
</dbReference>
<evidence type="ECO:0000256" key="2">
    <source>
        <dbReference type="ARBA" id="ARBA00023015"/>
    </source>
</evidence>
<dbReference type="InterPro" id="IPR000847">
    <property type="entry name" value="LysR_HTH_N"/>
</dbReference>
<evidence type="ECO:0000256" key="1">
    <source>
        <dbReference type="ARBA" id="ARBA00009437"/>
    </source>
</evidence>
<sequence>MALELRQMRQMLMLAELGSFARAAVVLRLSQPALSRSIQTLEQQAGGALFLRSSAGVVPTDLGRVLLQRARDLVQMADELEMALHAKGAQQTGQLCVGSGPYPIETVITPALTRFIAEHPLVSVRLLSADWDQLLQRLRARELDFFVAETSTLSHEADLLVEALPEHALYFVGRTGHPLLSGGKRSVSPEDALAFPFAAPARIPPRLLAPMLAAKAKLSDSLAAARPFPSIECNVVAAVKRIVAGSDTLSALTLSCLASELEDQRLALIGSQSWMTLRYGLVSLKDRPLSMPALRMREFILAAEAEVAVEEERLRARWLGLA</sequence>
<keyword evidence="7" id="KW-1185">Reference proteome</keyword>
<dbReference type="SUPFAM" id="SSF53850">
    <property type="entry name" value="Periplasmic binding protein-like II"/>
    <property type="match status" value="1"/>
</dbReference>
<name>A0ABT5KAA2_9BURK</name>
<dbReference type="PRINTS" id="PR00039">
    <property type="entry name" value="HTHLYSR"/>
</dbReference>
<proteinExistence type="inferred from homology"/>
<evidence type="ECO:0000259" key="5">
    <source>
        <dbReference type="PROSITE" id="PS50931"/>
    </source>
</evidence>
<dbReference type="PANTHER" id="PTHR30419">
    <property type="entry name" value="HTH-TYPE TRANSCRIPTIONAL REGULATOR YBHD"/>
    <property type="match status" value="1"/>
</dbReference>
<evidence type="ECO:0000256" key="3">
    <source>
        <dbReference type="ARBA" id="ARBA00023125"/>
    </source>
</evidence>
<dbReference type="InterPro" id="IPR005119">
    <property type="entry name" value="LysR_subst-bd"/>
</dbReference>
<keyword evidence="2" id="KW-0805">Transcription regulation</keyword>
<dbReference type="SUPFAM" id="SSF46785">
    <property type="entry name" value="Winged helix' DNA-binding domain"/>
    <property type="match status" value="1"/>
</dbReference>
<dbReference type="Pfam" id="PF03466">
    <property type="entry name" value="LysR_substrate"/>
    <property type="match status" value="1"/>
</dbReference>
<dbReference type="PANTHER" id="PTHR30419:SF30">
    <property type="entry name" value="LYSR FAMILY TRANSCRIPTIONAL REGULATOR"/>
    <property type="match status" value="1"/>
</dbReference>
<dbReference type="Pfam" id="PF00126">
    <property type="entry name" value="HTH_1"/>
    <property type="match status" value="1"/>
</dbReference>
<protein>
    <submittedName>
        <fullName evidence="6">LysR family transcriptional regulator</fullName>
    </submittedName>
</protein>
<dbReference type="InterPro" id="IPR050950">
    <property type="entry name" value="HTH-type_LysR_regulators"/>
</dbReference>
<evidence type="ECO:0000256" key="4">
    <source>
        <dbReference type="ARBA" id="ARBA00023163"/>
    </source>
</evidence>
<dbReference type="RefSeq" id="WP_273599246.1">
    <property type="nucleotide sequence ID" value="NZ_JAQQXT010000002.1"/>
</dbReference>
<dbReference type="PROSITE" id="PS50931">
    <property type="entry name" value="HTH_LYSR"/>
    <property type="match status" value="1"/>
</dbReference>
<feature type="domain" description="HTH lysR-type" evidence="5">
    <location>
        <begin position="3"/>
        <end position="60"/>
    </location>
</feature>
<evidence type="ECO:0000313" key="6">
    <source>
        <dbReference type="EMBL" id="MDC8770876.1"/>
    </source>
</evidence>
<gene>
    <name evidence="6" type="ORF">PRZ03_04775</name>
</gene>
<comment type="caution">
    <text evidence="6">The sequence shown here is derived from an EMBL/GenBank/DDBJ whole genome shotgun (WGS) entry which is preliminary data.</text>
</comment>
<accession>A0ABT5KAA2</accession>
<dbReference type="Gene3D" id="3.40.190.290">
    <property type="match status" value="1"/>
</dbReference>
<dbReference type="EMBL" id="JAQQXT010000002">
    <property type="protein sequence ID" value="MDC8770876.1"/>
    <property type="molecule type" value="Genomic_DNA"/>
</dbReference>
<dbReference type="Proteomes" id="UP001221189">
    <property type="component" value="Unassembled WGS sequence"/>
</dbReference>
<comment type="similarity">
    <text evidence="1">Belongs to the LysR transcriptional regulatory family.</text>
</comment>
<reference evidence="6 7" key="1">
    <citation type="submission" date="2022-10" db="EMBL/GenBank/DDBJ databases">
        <title>Paucibacter sp. hw1 Genome sequencing.</title>
        <authorList>
            <person name="Park S."/>
        </authorList>
    </citation>
    <scope>NUCLEOTIDE SEQUENCE [LARGE SCALE GENOMIC DNA]</scope>
    <source>
        <strain evidence="7">hw1</strain>
    </source>
</reference>
<keyword evidence="4" id="KW-0804">Transcription</keyword>